<dbReference type="OMA" id="FTRIFRC"/>
<evidence type="ECO:0000313" key="1">
    <source>
        <dbReference type="EMBL" id="KAH7429046.1"/>
    </source>
</evidence>
<evidence type="ECO:0008006" key="3">
    <source>
        <dbReference type="Google" id="ProtNLM"/>
    </source>
</evidence>
<proteinExistence type="predicted"/>
<dbReference type="PANTHER" id="PTHR21301:SF10">
    <property type="entry name" value="REVERSE TRANSCRIPTASE DOMAIN-CONTAINING PROTEIN"/>
    <property type="match status" value="1"/>
</dbReference>
<name>A0A8T2U570_CERRI</name>
<comment type="caution">
    <text evidence="1">The sequence shown here is derived from an EMBL/GenBank/DDBJ whole genome shotgun (WGS) entry which is preliminary data.</text>
</comment>
<sequence>MSVYNVGAKLQPLYVNRNRWTSVCIEFTRIFRCRDRNLNMYEMYDLIGCRRVNMSDRRGKSNVSSGEVISSHQDFCKSYGFKLYQNYVSSGEVISSHQDFCKSYGFKLYQNLPFLYTVWKFHKNPIKPRFIAASCNTSLTDVSKWLSNCFKAILPTIHDIWKELLRDADVPTSSSWILYNSLGVVPVIKSLNSSRTIEEKSVPLGLQTFDFTTLYTKLDLNDLKHRISSLVRKVFSFKFTKDRCKALLVEKSALHFDYLWLKSKSVDIDSKKKRYTRIVDETDILLWLEFLLENLYISIGDTLFKQCIGIPMGTNCAVFLANFYLFTYEFEFMERLVLANTFPIIIHKLSNIRRFVDDLFVPDFSSFQDFMYLDNDAFGGGIYPKNFCELNCTSHGDSCAFLDLKIFQSPFGLEVDIYDKRLEPEFASINMIRMPHIDSNISHLAKYGVVCSQLFRFSRLCSSLSSFVIQCCQLISLLVQKGYLFKKVSKKVRTFLLRNKFIYGSSSFHVFKLIISKFNRKGEHYLG</sequence>
<reference evidence="1" key="1">
    <citation type="submission" date="2021-08" db="EMBL/GenBank/DDBJ databases">
        <title>WGS assembly of Ceratopteris richardii.</title>
        <authorList>
            <person name="Marchant D.B."/>
            <person name="Chen G."/>
            <person name="Jenkins J."/>
            <person name="Shu S."/>
            <person name="Leebens-Mack J."/>
            <person name="Grimwood J."/>
            <person name="Schmutz J."/>
            <person name="Soltis P."/>
            <person name="Soltis D."/>
            <person name="Chen Z.-H."/>
        </authorList>
    </citation>
    <scope>NUCLEOTIDE SEQUENCE</scope>
    <source>
        <strain evidence="1">Whitten #5841</strain>
        <tissue evidence="1">Leaf</tissue>
    </source>
</reference>
<keyword evidence="2" id="KW-1185">Reference proteome</keyword>
<dbReference type="Proteomes" id="UP000825935">
    <property type="component" value="Chromosome 9"/>
</dbReference>
<accession>A0A8T2U570</accession>
<dbReference type="PANTHER" id="PTHR21301">
    <property type="entry name" value="REVERSE TRANSCRIPTASE"/>
    <property type="match status" value="1"/>
</dbReference>
<dbReference type="OrthoDB" id="543629at2759"/>
<dbReference type="EMBL" id="CM035414">
    <property type="protein sequence ID" value="KAH7429046.1"/>
    <property type="molecule type" value="Genomic_DNA"/>
</dbReference>
<evidence type="ECO:0000313" key="2">
    <source>
        <dbReference type="Proteomes" id="UP000825935"/>
    </source>
</evidence>
<protein>
    <recommendedName>
        <fullName evidence="3">Reverse transcriptase domain-containing protein</fullName>
    </recommendedName>
</protein>
<dbReference type="AlphaFoldDB" id="A0A8T2U570"/>
<organism evidence="1 2">
    <name type="scientific">Ceratopteris richardii</name>
    <name type="common">Triangle waterfern</name>
    <dbReference type="NCBI Taxonomy" id="49495"/>
    <lineage>
        <taxon>Eukaryota</taxon>
        <taxon>Viridiplantae</taxon>
        <taxon>Streptophyta</taxon>
        <taxon>Embryophyta</taxon>
        <taxon>Tracheophyta</taxon>
        <taxon>Polypodiopsida</taxon>
        <taxon>Polypodiidae</taxon>
        <taxon>Polypodiales</taxon>
        <taxon>Pteridineae</taxon>
        <taxon>Pteridaceae</taxon>
        <taxon>Parkerioideae</taxon>
        <taxon>Ceratopteris</taxon>
    </lineage>
</organism>
<gene>
    <name evidence="1" type="ORF">KP509_09G028400</name>
</gene>